<dbReference type="EMBL" id="SMCQ01000011">
    <property type="protein sequence ID" value="TCV98638.1"/>
    <property type="molecule type" value="Genomic_DNA"/>
</dbReference>
<dbReference type="Proteomes" id="UP000295515">
    <property type="component" value="Unassembled WGS sequence"/>
</dbReference>
<dbReference type="GeneID" id="98915514"/>
<dbReference type="Gene3D" id="3.20.20.80">
    <property type="entry name" value="Glycosidases"/>
    <property type="match status" value="1"/>
</dbReference>
<accession>A0A4R3Z2X1</accession>
<dbReference type="RefSeq" id="WP_132226367.1">
    <property type="nucleotide sequence ID" value="NZ_JANKBF010000012.1"/>
</dbReference>
<keyword evidence="2" id="KW-1185">Reference proteome</keyword>
<evidence type="ECO:0000313" key="2">
    <source>
        <dbReference type="Proteomes" id="UP000295515"/>
    </source>
</evidence>
<evidence type="ECO:0000313" key="1">
    <source>
        <dbReference type="EMBL" id="TCV98638.1"/>
    </source>
</evidence>
<sequence>MEPSYILQIHSGSFQNAHTDFRQIKNKVENILTKKKIKAVIFGWHLNQSLNQSILDFFHSKNIACYFWLPVLSEIDLIKESKTITNYTGQKGQNVQVIEDESFSFLCPTDLRNYNHVCDLYQEYISKLDFDGIFLDKIRYPSFANGYEEGFGCFCESCENEYKKYGIDLDYLKDLFMKHDDKLLDGQYDEYGRYIFKDATVDLFYQTRAHIITEFIGNLCDYFHSQDLKVGLDIYAPFFAYHCGQNIYELSKKADFLKPMFYRFTTAPAGMQYEYDAYKQYFKNSSYFDLAPISLTSLEKQCHFLKKAKCDVYPGIEINPIEHICSTNKERFIENKTFFTKYFDSLVCCWNCLLMNKDIKESL</sequence>
<evidence type="ECO:0008006" key="3">
    <source>
        <dbReference type="Google" id="ProtNLM"/>
    </source>
</evidence>
<comment type="caution">
    <text evidence="1">The sequence shown here is derived from an EMBL/GenBank/DDBJ whole genome shotgun (WGS) entry which is preliminary data.</text>
</comment>
<gene>
    <name evidence="1" type="ORF">EDD60_11145</name>
</gene>
<organism evidence="1 2">
    <name type="scientific">Longibaculum muris</name>
    <dbReference type="NCBI Taxonomy" id="1796628"/>
    <lineage>
        <taxon>Bacteria</taxon>
        <taxon>Bacillati</taxon>
        <taxon>Bacillota</taxon>
        <taxon>Erysipelotrichia</taxon>
        <taxon>Erysipelotrichales</taxon>
        <taxon>Coprobacillaceae</taxon>
        <taxon>Longibaculum</taxon>
    </lineage>
</organism>
<dbReference type="AlphaFoldDB" id="A0A4R3Z2X1"/>
<proteinExistence type="predicted"/>
<reference evidence="1 2" key="1">
    <citation type="submission" date="2019-03" db="EMBL/GenBank/DDBJ databases">
        <title>Genomic Encyclopedia of Type Strains, Phase IV (KMG-IV): sequencing the most valuable type-strain genomes for metagenomic binning, comparative biology and taxonomic classification.</title>
        <authorList>
            <person name="Goeker M."/>
        </authorList>
    </citation>
    <scope>NUCLEOTIDE SEQUENCE [LARGE SCALE GENOMIC DNA]</scope>
    <source>
        <strain evidence="1 2">DSM 29487</strain>
    </source>
</reference>
<name>A0A4R3Z2X1_9FIRM</name>
<protein>
    <recommendedName>
        <fullName evidence="3">Glycosyl hydrolase family 10</fullName>
    </recommendedName>
</protein>